<name>A0A8S1C6C9_9INSE</name>
<reference evidence="1 2" key="1">
    <citation type="submission" date="2020-04" db="EMBL/GenBank/DDBJ databases">
        <authorList>
            <person name="Alioto T."/>
            <person name="Alioto T."/>
            <person name="Gomez Garrido J."/>
        </authorList>
    </citation>
    <scope>NUCLEOTIDE SEQUENCE [LARGE SCALE GENOMIC DNA]</scope>
</reference>
<dbReference type="EMBL" id="CADEPI010000017">
    <property type="protein sequence ID" value="CAB3364833.1"/>
    <property type="molecule type" value="Genomic_DNA"/>
</dbReference>
<feature type="non-terminal residue" evidence="1">
    <location>
        <position position="16"/>
    </location>
</feature>
<dbReference type="AlphaFoldDB" id="A0A8S1C6C9"/>
<gene>
    <name evidence="1" type="ORF">CLODIP_2_CD03611</name>
</gene>
<evidence type="ECO:0000313" key="1">
    <source>
        <dbReference type="EMBL" id="CAB3364833.1"/>
    </source>
</evidence>
<accession>A0A8S1C6C9</accession>
<proteinExistence type="predicted"/>
<comment type="caution">
    <text evidence="1">The sequence shown here is derived from an EMBL/GenBank/DDBJ whole genome shotgun (WGS) entry which is preliminary data.</text>
</comment>
<dbReference type="Proteomes" id="UP000494165">
    <property type="component" value="Unassembled WGS sequence"/>
</dbReference>
<protein>
    <submittedName>
        <fullName evidence="1">Uncharacterized protein</fullName>
    </submittedName>
</protein>
<organism evidence="1 2">
    <name type="scientific">Cloeon dipterum</name>
    <dbReference type="NCBI Taxonomy" id="197152"/>
    <lineage>
        <taxon>Eukaryota</taxon>
        <taxon>Metazoa</taxon>
        <taxon>Ecdysozoa</taxon>
        <taxon>Arthropoda</taxon>
        <taxon>Hexapoda</taxon>
        <taxon>Insecta</taxon>
        <taxon>Pterygota</taxon>
        <taxon>Palaeoptera</taxon>
        <taxon>Ephemeroptera</taxon>
        <taxon>Pisciforma</taxon>
        <taxon>Baetidae</taxon>
        <taxon>Cloeon</taxon>
    </lineage>
</organism>
<evidence type="ECO:0000313" key="2">
    <source>
        <dbReference type="Proteomes" id="UP000494165"/>
    </source>
</evidence>
<sequence length="16" mass="2029">WVLGLQFQEHWVMVEQ</sequence>
<keyword evidence="2" id="KW-1185">Reference proteome</keyword>